<dbReference type="Proteomes" id="UP000033882">
    <property type="component" value="Unassembled WGS sequence"/>
</dbReference>
<organism evidence="1 2">
    <name type="scientific">Candidatus Wolfebacteria bacterium GW2011_GWA2_47_9b</name>
    <dbReference type="NCBI Taxonomy" id="1619005"/>
    <lineage>
        <taxon>Bacteria</taxon>
        <taxon>Candidatus Wolfeibacteriota</taxon>
    </lineage>
</organism>
<name>A0A0G1X5S0_9BACT</name>
<reference evidence="1 2" key="1">
    <citation type="journal article" date="2015" name="Nature">
        <title>rRNA introns, odd ribosomes, and small enigmatic genomes across a large radiation of phyla.</title>
        <authorList>
            <person name="Brown C.T."/>
            <person name="Hug L.A."/>
            <person name="Thomas B.C."/>
            <person name="Sharon I."/>
            <person name="Castelle C.J."/>
            <person name="Singh A."/>
            <person name="Wilkins M.J."/>
            <person name="Williams K.H."/>
            <person name="Banfield J.F."/>
        </authorList>
    </citation>
    <scope>NUCLEOTIDE SEQUENCE [LARGE SCALE GENOMIC DNA]</scope>
</reference>
<dbReference type="EMBL" id="LCPB01000009">
    <property type="protein sequence ID" value="KKU89760.1"/>
    <property type="molecule type" value="Genomic_DNA"/>
</dbReference>
<evidence type="ECO:0000313" key="2">
    <source>
        <dbReference type="Proteomes" id="UP000033882"/>
    </source>
</evidence>
<proteinExistence type="predicted"/>
<accession>A0A0G1X5S0</accession>
<dbReference type="AlphaFoldDB" id="A0A0G1X5S0"/>
<protein>
    <submittedName>
        <fullName evidence="1">Uncharacterized protein</fullName>
    </submittedName>
</protein>
<gene>
    <name evidence="1" type="ORF">UY19_C0009G0009</name>
</gene>
<sequence length="385" mass="41878">MQTVTNEQIYDRWGQVPDELKEAFFSVDNGEIIWKACEDAGLSEEIIDVVLIVMGNILLGFTHINDLAKELQSIPGMDQKAIDPIIFQIDKRIFDPVKGLILKLRADVSGESPAIMAEEGPAREQNAAQTSGEATAQTPAMIATDRINPAIVTEEQEASVEIRKVRIEGDMGRNVSVPTGAAEDGVGMPAPTIIHAEADLVPVTQKRRPLSSFGGVFGFKRNQEQKSAGPAVTAQISMIEGLGKKSEEVAKTPQQEVKVVHYTSAKAPQDMFGQQEQAQQKGIEPIFVPTTKQEHVVDFEPRVVDLGAQNEVISSVAIPVPAMPEEGKPMASMPKIPEATIMKTPQRVGVVAQQAPAAKEPQLAQIPVNDDIVDLRMLERVQDKK</sequence>
<evidence type="ECO:0000313" key="1">
    <source>
        <dbReference type="EMBL" id="KKU89760.1"/>
    </source>
</evidence>
<comment type="caution">
    <text evidence="1">The sequence shown here is derived from an EMBL/GenBank/DDBJ whole genome shotgun (WGS) entry which is preliminary data.</text>
</comment>